<name>A0A5B7KI10_PORTR</name>
<dbReference type="Proteomes" id="UP000324222">
    <property type="component" value="Unassembled WGS sequence"/>
</dbReference>
<evidence type="ECO:0000313" key="2">
    <source>
        <dbReference type="EMBL" id="MPD06890.1"/>
    </source>
</evidence>
<keyword evidence="3" id="KW-1185">Reference proteome</keyword>
<dbReference type="EMBL" id="VSRR010153544">
    <property type="protein sequence ID" value="MPD06890.1"/>
    <property type="molecule type" value="Genomic_DNA"/>
</dbReference>
<proteinExistence type="predicted"/>
<organism evidence="2 3">
    <name type="scientific">Portunus trituberculatus</name>
    <name type="common">Swimming crab</name>
    <name type="synonym">Neptunus trituberculatus</name>
    <dbReference type="NCBI Taxonomy" id="210409"/>
    <lineage>
        <taxon>Eukaryota</taxon>
        <taxon>Metazoa</taxon>
        <taxon>Ecdysozoa</taxon>
        <taxon>Arthropoda</taxon>
        <taxon>Crustacea</taxon>
        <taxon>Multicrustacea</taxon>
        <taxon>Malacostraca</taxon>
        <taxon>Eumalacostraca</taxon>
        <taxon>Eucarida</taxon>
        <taxon>Decapoda</taxon>
        <taxon>Pleocyemata</taxon>
        <taxon>Brachyura</taxon>
        <taxon>Eubrachyura</taxon>
        <taxon>Portunoidea</taxon>
        <taxon>Portunidae</taxon>
        <taxon>Portuninae</taxon>
        <taxon>Portunus</taxon>
    </lineage>
</organism>
<accession>A0A5B7KI10</accession>
<protein>
    <submittedName>
        <fullName evidence="2">Uncharacterized protein</fullName>
    </submittedName>
</protein>
<gene>
    <name evidence="2" type="ORF">E2C01_102722</name>
</gene>
<sequence>MRKRGINETRQQRRGWRSADYMVKFRRGRISKGSREVPKGSVGSLGEESRRHVAPSTNLVTGGACRGRGEGEEGTGEGVSKTYAAPRATCHPLPSPL</sequence>
<evidence type="ECO:0000313" key="3">
    <source>
        <dbReference type="Proteomes" id="UP000324222"/>
    </source>
</evidence>
<dbReference type="AlphaFoldDB" id="A0A5B7KI10"/>
<evidence type="ECO:0000256" key="1">
    <source>
        <dbReference type="SAM" id="MobiDB-lite"/>
    </source>
</evidence>
<comment type="caution">
    <text evidence="2">The sequence shown here is derived from an EMBL/GenBank/DDBJ whole genome shotgun (WGS) entry which is preliminary data.</text>
</comment>
<reference evidence="2 3" key="1">
    <citation type="submission" date="2019-05" db="EMBL/GenBank/DDBJ databases">
        <title>Another draft genome of Portunus trituberculatus and its Hox gene families provides insights of decapod evolution.</title>
        <authorList>
            <person name="Jeong J.-H."/>
            <person name="Song I."/>
            <person name="Kim S."/>
            <person name="Choi T."/>
            <person name="Kim D."/>
            <person name="Ryu S."/>
            <person name="Kim W."/>
        </authorList>
    </citation>
    <scope>NUCLEOTIDE SEQUENCE [LARGE SCALE GENOMIC DNA]</scope>
    <source>
        <tissue evidence="2">Muscle</tissue>
    </source>
</reference>
<feature type="region of interest" description="Disordered" evidence="1">
    <location>
        <begin position="33"/>
        <end position="97"/>
    </location>
</feature>